<dbReference type="GO" id="GO:0003779">
    <property type="term" value="F:actin binding"/>
    <property type="evidence" value="ECO:0007669"/>
    <property type="project" value="UniProtKB-KW"/>
</dbReference>
<dbReference type="InterPro" id="IPR019775">
    <property type="entry name" value="WD40_repeat_CS"/>
</dbReference>
<evidence type="ECO:0000256" key="4">
    <source>
        <dbReference type="ARBA" id="ARBA00022574"/>
    </source>
</evidence>
<dbReference type="GO" id="GO:0005737">
    <property type="term" value="C:cytoplasm"/>
    <property type="evidence" value="ECO:0007669"/>
    <property type="project" value="UniProtKB-SubCell"/>
</dbReference>
<keyword evidence="5 8" id="KW-0677">Repeat</keyword>
<dbReference type="EMBL" id="LODT01000004">
    <property type="protein sequence ID" value="KYR02087.1"/>
    <property type="molecule type" value="Genomic_DNA"/>
</dbReference>
<dbReference type="PANTHER" id="PTHR10856">
    <property type="entry name" value="CORONIN"/>
    <property type="match status" value="1"/>
</dbReference>
<dbReference type="Gene3D" id="2.130.10.10">
    <property type="entry name" value="YVTN repeat-like/Quinoprotein amine dehydrogenase"/>
    <property type="match status" value="1"/>
</dbReference>
<evidence type="ECO:0000256" key="8">
    <source>
        <dbReference type="RuleBase" id="RU280818"/>
    </source>
</evidence>
<dbReference type="SMART" id="SM01167">
    <property type="entry name" value="DUF1900"/>
    <property type="match status" value="1"/>
</dbReference>
<evidence type="ECO:0000256" key="6">
    <source>
        <dbReference type="ARBA" id="ARBA00023203"/>
    </source>
</evidence>
<dbReference type="Pfam" id="PF00400">
    <property type="entry name" value="WD40"/>
    <property type="match status" value="1"/>
</dbReference>
<dbReference type="PANTHER" id="PTHR10856:SF20">
    <property type="entry name" value="CORONIN-7"/>
    <property type="match status" value="1"/>
</dbReference>
<evidence type="ECO:0000256" key="7">
    <source>
        <dbReference type="PROSITE-ProRule" id="PRU00221"/>
    </source>
</evidence>
<comment type="similarity">
    <text evidence="2 8">Belongs to the WD repeat coronin family.</text>
</comment>
<comment type="caution">
    <text evidence="10">The sequence shown here is derived from an EMBL/GenBank/DDBJ whole genome shotgun (WGS) entry which is preliminary data.</text>
</comment>
<protein>
    <recommendedName>
        <fullName evidence="8">Coronin</fullName>
    </recommendedName>
</protein>
<feature type="repeat" description="WD" evidence="7">
    <location>
        <begin position="164"/>
        <end position="205"/>
    </location>
</feature>
<name>A0A152A7Q7_TIELA</name>
<proteinExistence type="inferred from homology"/>
<dbReference type="SUPFAM" id="SSF50978">
    <property type="entry name" value="WD40 repeat-like"/>
    <property type="match status" value="1"/>
</dbReference>
<evidence type="ECO:0000256" key="1">
    <source>
        <dbReference type="ARBA" id="ARBA00004496"/>
    </source>
</evidence>
<keyword evidence="4 7" id="KW-0853">WD repeat</keyword>
<dbReference type="InterPro" id="IPR015505">
    <property type="entry name" value="Coronin"/>
</dbReference>
<dbReference type="OrthoDB" id="1850764at2759"/>
<keyword evidence="6" id="KW-0009">Actin-binding</keyword>
<evidence type="ECO:0000256" key="3">
    <source>
        <dbReference type="ARBA" id="ARBA00022490"/>
    </source>
</evidence>
<dbReference type="SMART" id="SM01166">
    <property type="entry name" value="DUF1899"/>
    <property type="match status" value="1"/>
</dbReference>
<reference evidence="10 11" key="1">
    <citation type="submission" date="2015-12" db="EMBL/GenBank/DDBJ databases">
        <title>Dictyostelia acquired genes for synthesis and detection of signals that induce cell-type specialization by lateral gene transfer from prokaryotes.</title>
        <authorList>
            <person name="Gloeckner G."/>
            <person name="Schaap P."/>
        </authorList>
    </citation>
    <scope>NUCLEOTIDE SEQUENCE [LARGE SCALE GENOMIC DNA]</scope>
    <source>
        <strain evidence="10 11">TK</strain>
    </source>
</reference>
<organism evidence="10 11">
    <name type="scientific">Tieghemostelium lacteum</name>
    <name type="common">Slime mold</name>
    <name type="synonym">Dictyostelium lacteum</name>
    <dbReference type="NCBI Taxonomy" id="361077"/>
    <lineage>
        <taxon>Eukaryota</taxon>
        <taxon>Amoebozoa</taxon>
        <taxon>Evosea</taxon>
        <taxon>Eumycetozoa</taxon>
        <taxon>Dictyostelia</taxon>
        <taxon>Dictyosteliales</taxon>
        <taxon>Raperosteliaceae</taxon>
        <taxon>Tieghemostelium</taxon>
    </lineage>
</organism>
<dbReference type="PROSITE" id="PS00678">
    <property type="entry name" value="WD_REPEATS_1"/>
    <property type="match status" value="1"/>
</dbReference>
<evidence type="ECO:0000313" key="10">
    <source>
        <dbReference type="EMBL" id="KYR02087.1"/>
    </source>
</evidence>
<dbReference type="InterPro" id="IPR036322">
    <property type="entry name" value="WD40_repeat_dom_sf"/>
</dbReference>
<keyword evidence="11" id="KW-1185">Reference proteome</keyword>
<dbReference type="PROSITE" id="PS50082">
    <property type="entry name" value="WD_REPEATS_2"/>
    <property type="match status" value="2"/>
</dbReference>
<dbReference type="InterPro" id="IPR015943">
    <property type="entry name" value="WD40/YVTN_repeat-like_dom_sf"/>
</dbReference>
<dbReference type="InterPro" id="IPR001680">
    <property type="entry name" value="WD40_rpt"/>
</dbReference>
<gene>
    <name evidence="10" type="ORF">DLAC_00887</name>
</gene>
<evidence type="ECO:0000313" key="11">
    <source>
        <dbReference type="Proteomes" id="UP000076078"/>
    </source>
</evidence>
<dbReference type="STRING" id="361077.A0A152A7Q7"/>
<dbReference type="Proteomes" id="UP000076078">
    <property type="component" value="Unassembled WGS sequence"/>
</dbReference>
<dbReference type="OMA" id="PIRFEVQ"/>
<comment type="subcellular location">
    <subcellularLocation>
        <location evidence="1">Cytoplasm</location>
    </subcellularLocation>
</comment>
<evidence type="ECO:0000259" key="9">
    <source>
        <dbReference type="SMART" id="SM01166"/>
    </source>
</evidence>
<dbReference type="Pfam" id="PF08953">
    <property type="entry name" value="DUF1899"/>
    <property type="match status" value="1"/>
</dbReference>
<dbReference type="AlphaFoldDB" id="A0A152A7Q7"/>
<sequence>MFKQKASIYKHTYGTPFQPTDSMNGVAVGSCSADSNVIQCNGKYFAYPAKTAGAVGIVPLTCKGAIPDDTPMLIHEDQVNDIGFSPFKSEQLVITACQDTVARIWNVDELPGDQHKPLVSLSGHTKRLLTAGFHPLASGVVYTVSIDEVKLWDFENKMDLVTLPPVHKGMVTSVSWDYTGGLLTTSCKDKMLRIFDPRSNTMVSQVADHQGTKSGRAMFCGKKDSIFSVGFSKTMDREAALWDVRNMKDRVSVLKLDISPSSPMPFYDCDSNLVFLGGKGDSGIKILEVTDSLAILGEFKHNEPATGMAMLPKSSCDIMKIEVARILKLTPTGKLLPIRFEVQRQNNQYFQDDLFPDTWDEKPTCNQEQWFKGENVNRTLRSLDPSKQ</sequence>
<evidence type="ECO:0000256" key="5">
    <source>
        <dbReference type="ARBA" id="ARBA00022737"/>
    </source>
</evidence>
<dbReference type="InParanoid" id="A0A152A7Q7"/>
<feature type="repeat" description="WD" evidence="7">
    <location>
        <begin position="72"/>
        <end position="108"/>
    </location>
</feature>
<feature type="domain" description="DUF1899" evidence="9">
    <location>
        <begin position="1"/>
        <end position="64"/>
    </location>
</feature>
<dbReference type="SMART" id="SM00320">
    <property type="entry name" value="WD40"/>
    <property type="match status" value="3"/>
</dbReference>
<accession>A0A152A7Q7</accession>
<dbReference type="Pfam" id="PF16300">
    <property type="entry name" value="WD40_4"/>
    <property type="match status" value="1"/>
</dbReference>
<keyword evidence="3" id="KW-0963">Cytoplasm</keyword>
<evidence type="ECO:0000256" key="2">
    <source>
        <dbReference type="ARBA" id="ARBA00009482"/>
    </source>
</evidence>
<dbReference type="InterPro" id="IPR015048">
    <property type="entry name" value="DUF1899"/>
</dbReference>